<keyword evidence="5" id="KW-0449">Lipoprotein</keyword>
<feature type="chain" id="PRO_5040818000" evidence="6">
    <location>
        <begin position="23"/>
        <end position="317"/>
    </location>
</feature>
<accession>A0A9X1FZ07</accession>
<dbReference type="RefSeq" id="WP_219505966.1">
    <property type="nucleotide sequence ID" value="NZ_JAHXDN010000005.1"/>
</dbReference>
<keyword evidence="4" id="KW-0472">Membrane</keyword>
<proteinExistence type="predicted"/>
<dbReference type="InterPro" id="IPR003760">
    <property type="entry name" value="PnrA-like"/>
</dbReference>
<evidence type="ECO:0000256" key="1">
    <source>
        <dbReference type="ARBA" id="ARBA00004236"/>
    </source>
</evidence>
<dbReference type="PANTHER" id="PTHR34296:SF2">
    <property type="entry name" value="ABC TRANSPORTER GUANOSINE-BINDING PROTEIN NUPN"/>
    <property type="match status" value="1"/>
</dbReference>
<comment type="caution">
    <text evidence="8">The sequence shown here is derived from an EMBL/GenBank/DDBJ whole genome shotgun (WGS) entry which is preliminary data.</text>
</comment>
<dbReference type="Pfam" id="PF02608">
    <property type="entry name" value="Bmp"/>
    <property type="match status" value="1"/>
</dbReference>
<evidence type="ECO:0000313" key="9">
    <source>
        <dbReference type="Proteomes" id="UP001138661"/>
    </source>
</evidence>
<evidence type="ECO:0000256" key="4">
    <source>
        <dbReference type="ARBA" id="ARBA00023136"/>
    </source>
</evidence>
<protein>
    <submittedName>
        <fullName evidence="8">BMP family protein</fullName>
    </submittedName>
</protein>
<comment type="subcellular location">
    <subcellularLocation>
        <location evidence="1">Cell membrane</location>
    </subcellularLocation>
</comment>
<evidence type="ECO:0000256" key="6">
    <source>
        <dbReference type="SAM" id="SignalP"/>
    </source>
</evidence>
<evidence type="ECO:0000256" key="2">
    <source>
        <dbReference type="ARBA" id="ARBA00022475"/>
    </source>
</evidence>
<sequence>MQLKSKLLAGLAALMLAGPAAADGIERAAIVMPGSISDNGWNQAGFEGLTKAGEALGFEAAFSESVHQPEQIEVLSDYARRGYDLVIGHGGEFQDAVERVAARFPETMFMVNNGLGTKDNIANADFYFSQIAYLMGYVAGSMSDTGTIGIIAAQQFKFTTDTVAGYEAGAKAANPDVRVLVTWTGDWDDIAKGKEAALNQISQDADVIWPTMDSATLGAMQAVQEKGVYGIGIYRDAINEWPEILQSAILDVRGNMRSYLELATAGKLEGALYRADMGNELAMRIGSFHPDIPVDVVDEVNKLIDAMKSGTLVVNPQ</sequence>
<dbReference type="Proteomes" id="UP001138661">
    <property type="component" value="Unassembled WGS sequence"/>
</dbReference>
<keyword evidence="9" id="KW-1185">Reference proteome</keyword>
<evidence type="ECO:0000256" key="5">
    <source>
        <dbReference type="ARBA" id="ARBA00023288"/>
    </source>
</evidence>
<dbReference type="PANTHER" id="PTHR34296">
    <property type="entry name" value="TRANSCRIPTIONAL ACTIVATOR PROTEIN MED"/>
    <property type="match status" value="1"/>
</dbReference>
<organism evidence="8 9">
    <name type="scientific">Roseobacter insulae</name>
    <dbReference type="NCBI Taxonomy" id="2859783"/>
    <lineage>
        <taxon>Bacteria</taxon>
        <taxon>Pseudomonadati</taxon>
        <taxon>Pseudomonadota</taxon>
        <taxon>Alphaproteobacteria</taxon>
        <taxon>Rhodobacterales</taxon>
        <taxon>Roseobacteraceae</taxon>
        <taxon>Roseobacter</taxon>
    </lineage>
</organism>
<feature type="domain" description="ABC transporter substrate-binding protein PnrA-like" evidence="7">
    <location>
        <begin position="26"/>
        <end position="252"/>
    </location>
</feature>
<keyword evidence="2" id="KW-1003">Cell membrane</keyword>
<evidence type="ECO:0000259" key="7">
    <source>
        <dbReference type="Pfam" id="PF02608"/>
    </source>
</evidence>
<dbReference type="InterPro" id="IPR050957">
    <property type="entry name" value="BMP_lipoprotein"/>
</dbReference>
<dbReference type="GO" id="GO:0005886">
    <property type="term" value="C:plasma membrane"/>
    <property type="evidence" value="ECO:0007669"/>
    <property type="project" value="UniProtKB-SubCell"/>
</dbReference>
<dbReference type="EMBL" id="JAHXDN010000005">
    <property type="protein sequence ID" value="MBW4709939.1"/>
    <property type="molecule type" value="Genomic_DNA"/>
</dbReference>
<keyword evidence="3 6" id="KW-0732">Signal</keyword>
<reference evidence="8" key="1">
    <citation type="submission" date="2021-07" db="EMBL/GenBank/DDBJ databases">
        <title>Roseobacter insulae sp. nov., isolated from a tidal flat.</title>
        <authorList>
            <person name="Park S."/>
            <person name="Yoon J.-H."/>
        </authorList>
    </citation>
    <scope>NUCLEOTIDE SEQUENCE</scope>
    <source>
        <strain evidence="8">YSTF-M11</strain>
    </source>
</reference>
<evidence type="ECO:0000313" key="8">
    <source>
        <dbReference type="EMBL" id="MBW4709939.1"/>
    </source>
</evidence>
<gene>
    <name evidence="8" type="ORF">KX928_19320</name>
</gene>
<dbReference type="AlphaFoldDB" id="A0A9X1FZ07"/>
<feature type="signal peptide" evidence="6">
    <location>
        <begin position="1"/>
        <end position="22"/>
    </location>
</feature>
<dbReference type="CDD" id="cd06304">
    <property type="entry name" value="PBP1_BmpA_Med_PnrA-like"/>
    <property type="match status" value="1"/>
</dbReference>
<name>A0A9X1FZ07_9RHOB</name>
<evidence type="ECO:0000256" key="3">
    <source>
        <dbReference type="ARBA" id="ARBA00022729"/>
    </source>
</evidence>